<dbReference type="AlphaFoldDB" id="A0A6H1P841"/>
<dbReference type="NCBIfam" id="TIGR02428">
    <property type="entry name" value="pcaJ_scoB_fam"/>
    <property type="match status" value="1"/>
</dbReference>
<reference evidence="3 4" key="2">
    <citation type="submission" date="2020-04" db="EMBL/GenBank/DDBJ databases">
        <authorList>
            <person name="Fomenkov A."/>
            <person name="Anton B.P."/>
            <person name="Roberts R.J."/>
        </authorList>
    </citation>
    <scope>NUCLEOTIDE SEQUENCE [LARGE SCALE GENOMIC DNA]</scope>
    <source>
        <strain evidence="3 4">S2</strain>
    </source>
</reference>
<dbReference type="PANTHER" id="PTHR13707:SF57">
    <property type="entry name" value="SUCCINYL-COA:3-KETOACID COENZYME A TRANSFERASE SUBUNIT B-RELATED"/>
    <property type="match status" value="1"/>
</dbReference>
<dbReference type="SMART" id="SM00882">
    <property type="entry name" value="CoA_trans"/>
    <property type="match status" value="1"/>
</dbReference>
<evidence type="ECO:0000313" key="4">
    <source>
        <dbReference type="Proteomes" id="UP000501868"/>
    </source>
</evidence>
<organism evidence="3 4">
    <name type="scientific">Priestia megaterium</name>
    <name type="common">Bacillus megaterium</name>
    <dbReference type="NCBI Taxonomy" id="1404"/>
    <lineage>
        <taxon>Bacteria</taxon>
        <taxon>Bacillati</taxon>
        <taxon>Bacillota</taxon>
        <taxon>Bacilli</taxon>
        <taxon>Bacillales</taxon>
        <taxon>Bacillaceae</taxon>
        <taxon>Priestia</taxon>
    </lineage>
</organism>
<dbReference type="InterPro" id="IPR012791">
    <property type="entry name" value="3-oxoacid_CoA-transf_B"/>
</dbReference>
<dbReference type="EMBL" id="CP051128">
    <property type="protein sequence ID" value="QIZ09602.1"/>
    <property type="molecule type" value="Genomic_DNA"/>
</dbReference>
<dbReference type="SUPFAM" id="SSF100950">
    <property type="entry name" value="NagB/RpiA/CoA transferase-like"/>
    <property type="match status" value="1"/>
</dbReference>
<evidence type="ECO:0000313" key="3">
    <source>
        <dbReference type="EMBL" id="QIZ09602.1"/>
    </source>
</evidence>
<accession>A0A6H1P841</accession>
<reference evidence="3 4" key="1">
    <citation type="submission" date="2020-04" db="EMBL/GenBank/DDBJ databases">
        <title>Genome-Wide Identification of 5-Methylcytosine Sites in Bacterial Genomes By High-Throughput Sequencing of MspJI Restriction Fragments.</title>
        <authorList>
            <person name="Wu V."/>
        </authorList>
    </citation>
    <scope>NUCLEOTIDE SEQUENCE [LARGE SCALE GENOMIC DNA]</scope>
    <source>
        <strain evidence="3 4">S2</strain>
    </source>
</reference>
<dbReference type="Gene3D" id="3.40.1080.10">
    <property type="entry name" value="Glutaconate Coenzyme A-transferase"/>
    <property type="match status" value="1"/>
</dbReference>
<dbReference type="Pfam" id="PF01144">
    <property type="entry name" value="CoA_trans"/>
    <property type="match status" value="1"/>
</dbReference>
<proteinExistence type="inferred from homology"/>
<evidence type="ECO:0000256" key="2">
    <source>
        <dbReference type="ARBA" id="ARBA00022679"/>
    </source>
</evidence>
<dbReference type="Proteomes" id="UP000501868">
    <property type="component" value="Chromosome"/>
</dbReference>
<sequence>MGMAVDMRNQMAKRAAEEIQTGMVVNLGIGIPSLVPNHLSTETKVMFHAENGITGMGPTPVKGEEDENLCNAGGFPVTLNKGGSYCDSGISFGMIRRGRVDITILGSLEVSKKGDLANWIVPGKKVPGMGGAMELAQKAKKVIVVMNHCDKQGRPKIVTSCTLPLTSSACVDLIITDLAVFSVSEEGLLLTELFAPYSLETVVNKTGCEFKIKETVRMIPY</sequence>
<keyword evidence="2 3" id="KW-0808">Transferase</keyword>
<dbReference type="InterPro" id="IPR004165">
    <property type="entry name" value="CoA_trans_fam_I"/>
</dbReference>
<protein>
    <submittedName>
        <fullName evidence="3">CoA transferase subunit B</fullName>
    </submittedName>
</protein>
<dbReference type="InterPro" id="IPR037171">
    <property type="entry name" value="NagB/RpiA_transferase-like"/>
</dbReference>
<evidence type="ECO:0000256" key="1">
    <source>
        <dbReference type="ARBA" id="ARBA00007047"/>
    </source>
</evidence>
<dbReference type="PANTHER" id="PTHR13707">
    <property type="entry name" value="KETOACID-COENZYME A TRANSFERASE"/>
    <property type="match status" value="1"/>
</dbReference>
<comment type="similarity">
    <text evidence="1">Belongs to the 3-oxoacid CoA-transferase subunit B family.</text>
</comment>
<dbReference type="GO" id="GO:0008410">
    <property type="term" value="F:CoA-transferase activity"/>
    <property type="evidence" value="ECO:0007669"/>
    <property type="project" value="InterPro"/>
</dbReference>
<name>A0A6H1P841_PRIMG</name>
<gene>
    <name evidence="3" type="ORF">HFZ78_25400</name>
</gene>